<evidence type="ECO:0000313" key="3">
    <source>
        <dbReference type="Proteomes" id="UP001299235"/>
    </source>
</evidence>
<keyword evidence="3" id="KW-1185">Reference proteome</keyword>
<dbReference type="Gene3D" id="2.60.40.1190">
    <property type="match status" value="1"/>
</dbReference>
<reference evidence="2 3" key="1">
    <citation type="submission" date="2021-10" db="EMBL/GenBank/DDBJ databases">
        <title>Anaerobic single-cell dispensing facilitates the cultivation of human gut bacteria.</title>
        <authorList>
            <person name="Afrizal A."/>
        </authorList>
    </citation>
    <scope>NUCLEOTIDE SEQUENCE [LARGE SCALE GENOMIC DNA]</scope>
    <source>
        <strain evidence="2 3">CLA-AA-H246</strain>
    </source>
</reference>
<comment type="caution">
    <text evidence="2">The sequence shown here is derived from an EMBL/GenBank/DDBJ whole genome shotgun (WGS) entry which is preliminary data.</text>
</comment>
<dbReference type="Pfam" id="PF16011">
    <property type="entry name" value="CBM9_2"/>
    <property type="match status" value="1"/>
</dbReference>
<feature type="domain" description="Carbohydrate-binding" evidence="1">
    <location>
        <begin position="19"/>
        <end position="202"/>
    </location>
</feature>
<name>A0ABS8EU51_9FIRM</name>
<evidence type="ECO:0000313" key="2">
    <source>
        <dbReference type="EMBL" id="MCC2148582.1"/>
    </source>
</evidence>
<dbReference type="EMBL" id="JAJEQE010000010">
    <property type="protein sequence ID" value="MCC2148582.1"/>
    <property type="molecule type" value="Genomic_DNA"/>
</dbReference>
<dbReference type="Proteomes" id="UP001299235">
    <property type="component" value="Unassembled WGS sequence"/>
</dbReference>
<dbReference type="RefSeq" id="WP_248834978.1">
    <property type="nucleotide sequence ID" value="NZ_JAJEQE010000010.1"/>
</dbReference>
<proteinExistence type="predicted"/>
<organism evidence="2 3">
    <name type="scientific">Hominisplanchenecus faecis</name>
    <dbReference type="NCBI Taxonomy" id="2885351"/>
    <lineage>
        <taxon>Bacteria</taxon>
        <taxon>Bacillati</taxon>
        <taxon>Bacillota</taxon>
        <taxon>Clostridia</taxon>
        <taxon>Lachnospirales</taxon>
        <taxon>Lachnospiraceae</taxon>
        <taxon>Hominisplanchenecus</taxon>
    </lineage>
</organism>
<dbReference type="CDD" id="cd09620">
    <property type="entry name" value="CBM9_like_3"/>
    <property type="match status" value="1"/>
</dbReference>
<sequence>MEYKIKTISSKEEIVNCNRFEIDHVQWHHAITPPKACGYMGYLKGEGLYVQICTEEHDPLARCTEHHEMVCKDSAVEVFLAFAEKGKELTNNDMYLNFEVNANGAMYAKYGFGRQGRVFLSDEIYKETGVNSVIEKDHWTMSLLIPEKFLKEVCDYLPDGSGKEIYCNFYKISEDPAVEHYISFSPIDSEKPNFHLPVFFAKAEVE</sequence>
<protein>
    <submittedName>
        <fullName evidence="2">Carbohydrate-binding family 9-like protein</fullName>
    </submittedName>
</protein>
<gene>
    <name evidence="2" type="ORF">LKD42_04840</name>
</gene>
<dbReference type="InterPro" id="IPR010502">
    <property type="entry name" value="Carb-bd_dom_fam9"/>
</dbReference>
<accession>A0ABS8EU51</accession>
<evidence type="ECO:0000259" key="1">
    <source>
        <dbReference type="Pfam" id="PF16011"/>
    </source>
</evidence>